<dbReference type="GO" id="GO:0051087">
    <property type="term" value="F:protein-folding chaperone binding"/>
    <property type="evidence" value="ECO:0007669"/>
    <property type="project" value="InterPro"/>
</dbReference>
<dbReference type="Proteomes" id="UP000663760">
    <property type="component" value="Chromosome 10"/>
</dbReference>
<evidence type="ECO:0000259" key="1">
    <source>
        <dbReference type="PROSITE" id="PS50053"/>
    </source>
</evidence>
<evidence type="ECO:0000313" key="2">
    <source>
        <dbReference type="EMBL" id="CAA7403669.1"/>
    </source>
</evidence>
<sequence length="183" mass="19890">MMKTTKKAPPAFAPLKTAWSVAATVAVGSPPAKDPEWEVRPCGMLVQKRNPDTDTAAAAAAVAPPLSIRVRVKHGAASHEIYLSRQSTFGELKKLLSERTGLHPQDQKLVFKGKERDSAAFLDIAGVKDRSKVVLTEDPAAQARRVLEMRRTASMEKAARAVSHVSLGVDKLAAKVDRRRRCS</sequence>
<dbReference type="Gene3D" id="1.20.58.120">
    <property type="entry name" value="BAG domain"/>
    <property type="match status" value="1"/>
</dbReference>
<dbReference type="GO" id="GO:0000774">
    <property type="term" value="F:adenyl-nucleotide exchange factor activity"/>
    <property type="evidence" value="ECO:0007669"/>
    <property type="project" value="TreeGrafter"/>
</dbReference>
<proteinExistence type="predicted"/>
<dbReference type="GO" id="GO:0005737">
    <property type="term" value="C:cytoplasm"/>
    <property type="evidence" value="ECO:0007669"/>
    <property type="project" value="TreeGrafter"/>
</dbReference>
<dbReference type="InterPro" id="IPR039773">
    <property type="entry name" value="BAG_chaperone_regulator"/>
</dbReference>
<gene>
    <name evidence="2" type="ORF">SI8410_10014347</name>
</gene>
<organism evidence="2 3">
    <name type="scientific">Spirodela intermedia</name>
    <name type="common">Intermediate duckweed</name>
    <dbReference type="NCBI Taxonomy" id="51605"/>
    <lineage>
        <taxon>Eukaryota</taxon>
        <taxon>Viridiplantae</taxon>
        <taxon>Streptophyta</taxon>
        <taxon>Embryophyta</taxon>
        <taxon>Tracheophyta</taxon>
        <taxon>Spermatophyta</taxon>
        <taxon>Magnoliopsida</taxon>
        <taxon>Liliopsida</taxon>
        <taxon>Araceae</taxon>
        <taxon>Lemnoideae</taxon>
        <taxon>Spirodela</taxon>
    </lineage>
</organism>
<dbReference type="InterPro" id="IPR029071">
    <property type="entry name" value="Ubiquitin-like_domsf"/>
</dbReference>
<dbReference type="EMBL" id="LR746273">
    <property type="protein sequence ID" value="CAA7403669.1"/>
    <property type="molecule type" value="Genomic_DNA"/>
</dbReference>
<name>A0A7I8L0V4_SPIIN</name>
<dbReference type="Gene3D" id="3.10.20.90">
    <property type="entry name" value="Phosphatidylinositol 3-kinase Catalytic Subunit, Chain A, domain 1"/>
    <property type="match status" value="1"/>
</dbReference>
<feature type="domain" description="Ubiquitin-like" evidence="1">
    <location>
        <begin position="66"/>
        <end position="135"/>
    </location>
</feature>
<dbReference type="OrthoDB" id="417450at2759"/>
<evidence type="ECO:0000313" key="3">
    <source>
        <dbReference type="Proteomes" id="UP000663760"/>
    </source>
</evidence>
<dbReference type="PANTHER" id="PTHR12329:SF11">
    <property type="entry name" value="BAG FAMILY MOLECULAR CHAPERONE REGULATOR 1"/>
    <property type="match status" value="1"/>
</dbReference>
<dbReference type="InterPro" id="IPR036533">
    <property type="entry name" value="BAG_dom_sf"/>
</dbReference>
<reference evidence="2" key="1">
    <citation type="submission" date="2020-02" db="EMBL/GenBank/DDBJ databases">
        <authorList>
            <person name="Scholz U."/>
            <person name="Mascher M."/>
            <person name="Fiebig A."/>
        </authorList>
    </citation>
    <scope>NUCLEOTIDE SEQUENCE</scope>
</reference>
<protein>
    <recommendedName>
        <fullName evidence="1">Ubiquitin-like domain-containing protein</fullName>
    </recommendedName>
</protein>
<dbReference type="SUPFAM" id="SSF54236">
    <property type="entry name" value="Ubiquitin-like"/>
    <property type="match status" value="1"/>
</dbReference>
<dbReference type="PROSITE" id="PS50053">
    <property type="entry name" value="UBIQUITIN_2"/>
    <property type="match status" value="1"/>
</dbReference>
<keyword evidence="3" id="KW-1185">Reference proteome</keyword>
<dbReference type="PANTHER" id="PTHR12329">
    <property type="entry name" value="BCL2-ASSOCIATED ATHANOGENE"/>
    <property type="match status" value="1"/>
</dbReference>
<dbReference type="Pfam" id="PF00240">
    <property type="entry name" value="ubiquitin"/>
    <property type="match status" value="1"/>
</dbReference>
<dbReference type="InterPro" id="IPR000626">
    <property type="entry name" value="Ubiquitin-like_dom"/>
</dbReference>
<accession>A0A7I8L0V4</accession>
<dbReference type="GO" id="GO:0050821">
    <property type="term" value="P:protein stabilization"/>
    <property type="evidence" value="ECO:0007669"/>
    <property type="project" value="TreeGrafter"/>
</dbReference>
<dbReference type="AlphaFoldDB" id="A0A7I8L0V4"/>